<dbReference type="EMBL" id="JABVXQ010000002">
    <property type="protein sequence ID" value="KAF6127327.1"/>
    <property type="molecule type" value="Genomic_DNA"/>
</dbReference>
<name>A0A834EUZ1_9CHIR</name>
<dbReference type="GO" id="GO:0005634">
    <property type="term" value="C:nucleus"/>
    <property type="evidence" value="ECO:0007669"/>
    <property type="project" value="UniProtKB-SubCell"/>
</dbReference>
<evidence type="ECO:0000256" key="5">
    <source>
        <dbReference type="ARBA" id="ARBA00023125"/>
    </source>
</evidence>
<comment type="subcellular location">
    <subcellularLocation>
        <location evidence="1">Nucleus</location>
    </subcellularLocation>
</comment>
<accession>A0A834EUZ1</accession>
<evidence type="ECO:0000313" key="11">
    <source>
        <dbReference type="EMBL" id="KAF6127327.1"/>
    </source>
</evidence>
<dbReference type="GO" id="GO:0000978">
    <property type="term" value="F:RNA polymerase II cis-regulatory region sequence-specific DNA binding"/>
    <property type="evidence" value="ECO:0007669"/>
    <property type="project" value="TreeGrafter"/>
</dbReference>
<dbReference type="GO" id="GO:0042795">
    <property type="term" value="P:snRNA transcription by RNA polymerase II"/>
    <property type="evidence" value="ECO:0007669"/>
    <property type="project" value="TreeGrafter"/>
</dbReference>
<sequence length="286" mass="31788">MAEGSSAAPMCSGVSSGQVPIPNSGSCNFPEYEVPELNTRAFHVGTFGEQWRGRLRGHGDLSLKEPPASALPEQGGIADSASEDVAVARDLGCSMEAAAELRAVCGLDKLKCLEEEEDPEVIPENTDLVTLGVRKRLLEHREETITIDRVCRQETFAYEMESRAVGKKPENPADMIEEGELILSVNILYPVIFHKHKEHKPYQTMLVLGSQKLTELRDSICCVSDLQIGGEFSNTPDQAPEHISKDLYKSAFFYFEGTFYNDKRYPECRDLSRYSFQNSSPSLSDL</sequence>
<evidence type="ECO:0000313" key="12">
    <source>
        <dbReference type="Proteomes" id="UP000664940"/>
    </source>
</evidence>
<keyword evidence="5" id="KW-0238">DNA-binding</keyword>
<dbReference type="GO" id="GO:0003681">
    <property type="term" value="F:bent DNA binding"/>
    <property type="evidence" value="ECO:0007669"/>
    <property type="project" value="TreeGrafter"/>
</dbReference>
<keyword evidence="4" id="KW-0805">Transcription regulation</keyword>
<keyword evidence="7" id="KW-0539">Nucleus</keyword>
<evidence type="ECO:0000256" key="8">
    <source>
        <dbReference type="ARBA" id="ARBA00025193"/>
    </source>
</evidence>
<evidence type="ECO:0000256" key="2">
    <source>
        <dbReference type="ARBA" id="ARBA00010410"/>
    </source>
</evidence>
<comment type="caution">
    <text evidence="11">The sequence shown here is derived from an EMBL/GenBank/DDBJ whole genome shotgun (WGS) entry which is preliminary data.</text>
</comment>
<evidence type="ECO:0000256" key="3">
    <source>
        <dbReference type="ARBA" id="ARBA00013634"/>
    </source>
</evidence>
<dbReference type="InterPro" id="IPR022042">
    <property type="entry name" value="snRNA-activating_su3"/>
</dbReference>
<dbReference type="GO" id="GO:0001046">
    <property type="term" value="F:core promoter sequence-specific DNA binding"/>
    <property type="evidence" value="ECO:0007669"/>
    <property type="project" value="TreeGrafter"/>
</dbReference>
<evidence type="ECO:0000256" key="10">
    <source>
        <dbReference type="ARBA" id="ARBA00029606"/>
    </source>
</evidence>
<evidence type="ECO:0000256" key="6">
    <source>
        <dbReference type="ARBA" id="ARBA00023163"/>
    </source>
</evidence>
<dbReference type="GO" id="GO:0001006">
    <property type="term" value="F:RNA polymerase III type 3 promoter sequence-specific DNA binding"/>
    <property type="evidence" value="ECO:0007669"/>
    <property type="project" value="TreeGrafter"/>
</dbReference>
<proteinExistence type="inferred from homology"/>
<comment type="subunit">
    <text evidence="9">Part of the SNAPc complex composed of 5 subunits: SNAPC1, SNAPC2, SNAPC3, SNAPC4 and SNAPC5. SNAPC3 interacts with SNAPC1.</text>
</comment>
<organism evidence="11 12">
    <name type="scientific">Phyllostomus discolor</name>
    <name type="common">pale spear-nosed bat</name>
    <dbReference type="NCBI Taxonomy" id="89673"/>
    <lineage>
        <taxon>Eukaryota</taxon>
        <taxon>Metazoa</taxon>
        <taxon>Chordata</taxon>
        <taxon>Craniata</taxon>
        <taxon>Vertebrata</taxon>
        <taxon>Euteleostomi</taxon>
        <taxon>Mammalia</taxon>
        <taxon>Eutheria</taxon>
        <taxon>Laurasiatheria</taxon>
        <taxon>Chiroptera</taxon>
        <taxon>Yangochiroptera</taxon>
        <taxon>Phyllostomidae</taxon>
        <taxon>Phyllostominae</taxon>
        <taxon>Phyllostomus</taxon>
    </lineage>
</organism>
<dbReference type="Proteomes" id="UP000664940">
    <property type="component" value="Unassembled WGS sequence"/>
</dbReference>
<dbReference type="PANTHER" id="PTHR13421:SF16">
    <property type="entry name" value="SNRNA-ACTIVATING PROTEIN COMPLEX SUBUNIT 3"/>
    <property type="match status" value="1"/>
</dbReference>
<evidence type="ECO:0000256" key="4">
    <source>
        <dbReference type="ARBA" id="ARBA00023015"/>
    </source>
</evidence>
<dbReference type="GO" id="GO:0019185">
    <property type="term" value="C:snRNA-activating protein complex"/>
    <property type="evidence" value="ECO:0007669"/>
    <property type="project" value="TreeGrafter"/>
</dbReference>
<evidence type="ECO:0000256" key="1">
    <source>
        <dbReference type="ARBA" id="ARBA00004123"/>
    </source>
</evidence>
<reference evidence="11 12" key="1">
    <citation type="journal article" date="2020" name="Nature">
        <title>Six reference-quality genomes reveal evolution of bat adaptations.</title>
        <authorList>
            <person name="Jebb D."/>
            <person name="Huang Z."/>
            <person name="Pippel M."/>
            <person name="Hughes G.M."/>
            <person name="Lavrichenko K."/>
            <person name="Devanna P."/>
            <person name="Winkler S."/>
            <person name="Jermiin L.S."/>
            <person name="Skirmuntt E.C."/>
            <person name="Katzourakis A."/>
            <person name="Burkitt-Gray L."/>
            <person name="Ray D.A."/>
            <person name="Sullivan K.A.M."/>
            <person name="Roscito J.G."/>
            <person name="Kirilenko B.M."/>
            <person name="Davalos L.M."/>
            <person name="Corthals A.P."/>
            <person name="Power M.L."/>
            <person name="Jones G."/>
            <person name="Ransome R.D."/>
            <person name="Dechmann D.K.N."/>
            <person name="Locatelli A.G."/>
            <person name="Puechmaille S.J."/>
            <person name="Fedrigo O."/>
            <person name="Jarvis E.D."/>
            <person name="Hiller M."/>
            <person name="Vernes S.C."/>
            <person name="Myers E.W."/>
            <person name="Teeling E.C."/>
        </authorList>
    </citation>
    <scope>NUCLEOTIDE SEQUENCE [LARGE SCALE GENOMIC DNA]</scope>
    <source>
        <strain evidence="11">Bat1K_MPI-CBG_1</strain>
    </source>
</reference>
<evidence type="ECO:0000256" key="7">
    <source>
        <dbReference type="ARBA" id="ARBA00023242"/>
    </source>
</evidence>
<gene>
    <name evidence="11" type="ORF">HJG60_017813</name>
</gene>
<dbReference type="PANTHER" id="PTHR13421">
    <property type="entry name" value="SNRNA-ACTIVATING PROTEIN COMPLEX SUBUNIT 3"/>
    <property type="match status" value="1"/>
</dbReference>
<protein>
    <recommendedName>
        <fullName evidence="3">snRNA-activating protein complex subunit 3</fullName>
    </recommendedName>
    <alternativeName>
        <fullName evidence="10">Small nuclear RNA-activating complex polypeptide 3</fullName>
    </alternativeName>
</protein>
<comment type="similarity">
    <text evidence="2">Belongs to the SNAPC3/SRD2 family.</text>
</comment>
<keyword evidence="6" id="KW-0804">Transcription</keyword>
<dbReference type="Pfam" id="PF12251">
    <property type="entry name" value="SNAPC3"/>
    <property type="match status" value="1"/>
</dbReference>
<comment type="function">
    <text evidence="8">Part of the SNAPc complex required for the transcription of both RNA polymerase II and III small-nuclear RNA genes. Binds to the proximal sequence element (PSE), a non-TATA-box basal promoter element common to these 2 types of genes. Recruits TBP and BRF2 to the U6 snRNA TATA box.</text>
</comment>
<dbReference type="GO" id="GO:0042796">
    <property type="term" value="P:snRNA transcription by RNA polymerase III"/>
    <property type="evidence" value="ECO:0007669"/>
    <property type="project" value="TreeGrafter"/>
</dbReference>
<evidence type="ECO:0000256" key="9">
    <source>
        <dbReference type="ARBA" id="ARBA00025958"/>
    </source>
</evidence>
<dbReference type="AlphaFoldDB" id="A0A834EUZ1"/>